<accession>A0A067SH70</accession>
<evidence type="ECO:0000313" key="3">
    <source>
        <dbReference type="Proteomes" id="UP000027222"/>
    </source>
</evidence>
<feature type="region of interest" description="Disordered" evidence="1">
    <location>
        <begin position="18"/>
        <end position="39"/>
    </location>
</feature>
<organism evidence="2 3">
    <name type="scientific">Galerina marginata (strain CBS 339.88)</name>
    <dbReference type="NCBI Taxonomy" id="685588"/>
    <lineage>
        <taxon>Eukaryota</taxon>
        <taxon>Fungi</taxon>
        <taxon>Dikarya</taxon>
        <taxon>Basidiomycota</taxon>
        <taxon>Agaricomycotina</taxon>
        <taxon>Agaricomycetes</taxon>
        <taxon>Agaricomycetidae</taxon>
        <taxon>Agaricales</taxon>
        <taxon>Agaricineae</taxon>
        <taxon>Strophariaceae</taxon>
        <taxon>Galerina</taxon>
    </lineage>
</organism>
<name>A0A067SH70_GALM3</name>
<dbReference type="Proteomes" id="UP000027222">
    <property type="component" value="Unassembled WGS sequence"/>
</dbReference>
<feature type="region of interest" description="Disordered" evidence="1">
    <location>
        <begin position="73"/>
        <end position="102"/>
    </location>
</feature>
<evidence type="ECO:0000256" key="1">
    <source>
        <dbReference type="SAM" id="MobiDB-lite"/>
    </source>
</evidence>
<dbReference type="EMBL" id="KL142427">
    <property type="protein sequence ID" value="KDR66098.1"/>
    <property type="molecule type" value="Genomic_DNA"/>
</dbReference>
<dbReference type="HOGENOM" id="CLU_2277728_0_0_1"/>
<sequence length="102" mass="10885">MSSSYHAVLARRLREVESCDLQTSTTGTPAPAHPRPPPVPNIRFVLTALTPISLFPTSKLVRQPPASAREICPTASVPRTSSHLLAPPDRPQASAVCSPPEP</sequence>
<keyword evidence="3" id="KW-1185">Reference proteome</keyword>
<dbReference type="AlphaFoldDB" id="A0A067SH70"/>
<reference evidence="3" key="1">
    <citation type="journal article" date="2014" name="Proc. Natl. Acad. Sci. U.S.A.">
        <title>Extensive sampling of basidiomycete genomes demonstrates inadequacy of the white-rot/brown-rot paradigm for wood decay fungi.</title>
        <authorList>
            <person name="Riley R."/>
            <person name="Salamov A.A."/>
            <person name="Brown D.W."/>
            <person name="Nagy L.G."/>
            <person name="Floudas D."/>
            <person name="Held B.W."/>
            <person name="Levasseur A."/>
            <person name="Lombard V."/>
            <person name="Morin E."/>
            <person name="Otillar R."/>
            <person name="Lindquist E.A."/>
            <person name="Sun H."/>
            <person name="LaButti K.M."/>
            <person name="Schmutz J."/>
            <person name="Jabbour D."/>
            <person name="Luo H."/>
            <person name="Baker S.E."/>
            <person name="Pisabarro A.G."/>
            <person name="Walton J.D."/>
            <person name="Blanchette R.A."/>
            <person name="Henrissat B."/>
            <person name="Martin F."/>
            <person name="Cullen D."/>
            <person name="Hibbett D.S."/>
            <person name="Grigoriev I.V."/>
        </authorList>
    </citation>
    <scope>NUCLEOTIDE SEQUENCE [LARGE SCALE GENOMIC DNA]</scope>
    <source>
        <strain evidence="3">CBS 339.88</strain>
    </source>
</reference>
<gene>
    <name evidence="2" type="ORF">GALMADRAFT_148141</name>
</gene>
<protein>
    <submittedName>
        <fullName evidence="2">Uncharacterized protein</fullName>
    </submittedName>
</protein>
<evidence type="ECO:0000313" key="2">
    <source>
        <dbReference type="EMBL" id="KDR66098.1"/>
    </source>
</evidence>
<proteinExistence type="predicted"/>